<reference evidence="5 6" key="1">
    <citation type="submission" date="2020-05" db="EMBL/GenBank/DDBJ databases">
        <authorList>
            <person name="Mo P."/>
        </authorList>
    </citation>
    <scope>NUCLEOTIDE SEQUENCE [LARGE SCALE GENOMIC DNA]</scope>
    <source>
        <strain evidence="5 6">Gen01</strain>
    </source>
</reference>
<comment type="cofactor">
    <cofactor evidence="1">
        <name>Zn(2+)</name>
        <dbReference type="ChEBI" id="CHEBI:29105"/>
    </cofactor>
</comment>
<evidence type="ECO:0000259" key="3">
    <source>
        <dbReference type="Pfam" id="PF00107"/>
    </source>
</evidence>
<dbReference type="PANTHER" id="PTHR43401">
    <property type="entry name" value="L-THREONINE 3-DEHYDROGENASE"/>
    <property type="match status" value="1"/>
</dbReference>
<evidence type="ECO:0000259" key="4">
    <source>
        <dbReference type="Pfam" id="PF08240"/>
    </source>
</evidence>
<dbReference type="EMBL" id="CP053564">
    <property type="protein sequence ID" value="QJY48864.1"/>
    <property type="molecule type" value="Genomic_DNA"/>
</dbReference>
<dbReference type="Gene3D" id="3.40.50.720">
    <property type="entry name" value="NAD(P)-binding Rossmann-like Domain"/>
    <property type="match status" value="1"/>
</dbReference>
<dbReference type="SUPFAM" id="SSF51735">
    <property type="entry name" value="NAD(P)-binding Rossmann-fold domains"/>
    <property type="match status" value="1"/>
</dbReference>
<organism evidence="5 6">
    <name type="scientific">Pseudonocardia broussonetiae</name>
    <dbReference type="NCBI Taxonomy" id="2736640"/>
    <lineage>
        <taxon>Bacteria</taxon>
        <taxon>Bacillati</taxon>
        <taxon>Actinomycetota</taxon>
        <taxon>Actinomycetes</taxon>
        <taxon>Pseudonocardiales</taxon>
        <taxon>Pseudonocardiaceae</taxon>
        <taxon>Pseudonocardia</taxon>
    </lineage>
</organism>
<evidence type="ECO:0000313" key="6">
    <source>
        <dbReference type="Proteomes" id="UP000505377"/>
    </source>
</evidence>
<dbReference type="InterPro" id="IPR011032">
    <property type="entry name" value="GroES-like_sf"/>
</dbReference>
<dbReference type="InterPro" id="IPR013149">
    <property type="entry name" value="ADH-like_C"/>
</dbReference>
<evidence type="ECO:0000256" key="2">
    <source>
        <dbReference type="ARBA" id="ARBA00023002"/>
    </source>
</evidence>
<dbReference type="GO" id="GO:0016491">
    <property type="term" value="F:oxidoreductase activity"/>
    <property type="evidence" value="ECO:0007669"/>
    <property type="project" value="UniProtKB-KW"/>
</dbReference>
<evidence type="ECO:0000313" key="5">
    <source>
        <dbReference type="EMBL" id="QJY48864.1"/>
    </source>
</evidence>
<dbReference type="InterPro" id="IPR013154">
    <property type="entry name" value="ADH-like_N"/>
</dbReference>
<dbReference type="SUPFAM" id="SSF50129">
    <property type="entry name" value="GroES-like"/>
    <property type="match status" value="1"/>
</dbReference>
<gene>
    <name evidence="5" type="ORF">HOP40_26360</name>
</gene>
<dbReference type="InterPro" id="IPR036291">
    <property type="entry name" value="NAD(P)-bd_dom_sf"/>
</dbReference>
<sequence>MRAAVYLGPGSVDVRDVARPEAGDGEVLVRVEYAGICGTDLAIEAGSHPRAAAPLVLGHEIVGTVERAAAGGPPVGTRVAVEPLIACGTCRACRDGHRHVCRDLRLFGIDAPGGLAELVAVPADRVLPVDAGVGARLAAWAEPLAVAVHAVARAGMTGGEAVLVFGAGPIGILTALVARRAGASRVVLVEPRTARRATAERCGFELAPAGTDAVAWFRSTHGGEGADVVFDAAGHRDVARVLPSAVRETGTVVLVAVYTAPVAVDLRAVCFGEQRIVGARVYTRRDVADALALLVDDVLGLDRLPVAVLPLESVAEAFRLARADDAPMKVLLAVPAR</sequence>
<feature type="domain" description="Alcohol dehydrogenase-like N-terminal" evidence="4">
    <location>
        <begin position="23"/>
        <end position="130"/>
    </location>
</feature>
<dbReference type="KEGG" id="pbro:HOP40_26360"/>
<accession>A0A6M6JL55</accession>
<dbReference type="AlphaFoldDB" id="A0A6M6JL55"/>
<dbReference type="Pfam" id="PF00107">
    <property type="entry name" value="ADH_zinc_N"/>
    <property type="match status" value="1"/>
</dbReference>
<feature type="domain" description="Alcohol dehydrogenase-like C-terminal" evidence="3">
    <location>
        <begin position="169"/>
        <end position="294"/>
    </location>
</feature>
<dbReference type="Pfam" id="PF08240">
    <property type="entry name" value="ADH_N"/>
    <property type="match status" value="1"/>
</dbReference>
<dbReference type="RefSeq" id="WP_172163310.1">
    <property type="nucleotide sequence ID" value="NZ_CP053564.1"/>
</dbReference>
<keyword evidence="6" id="KW-1185">Reference proteome</keyword>
<name>A0A6M6JL55_9PSEU</name>
<evidence type="ECO:0000256" key="1">
    <source>
        <dbReference type="ARBA" id="ARBA00001947"/>
    </source>
</evidence>
<dbReference type="PANTHER" id="PTHR43401:SF2">
    <property type="entry name" value="L-THREONINE 3-DEHYDROGENASE"/>
    <property type="match status" value="1"/>
</dbReference>
<dbReference type="Proteomes" id="UP000505377">
    <property type="component" value="Chromosome"/>
</dbReference>
<protein>
    <submittedName>
        <fullName evidence="5">Alcohol dehydrogenase catalytic domain-containing protein</fullName>
    </submittedName>
</protein>
<keyword evidence="2" id="KW-0560">Oxidoreductase</keyword>
<dbReference type="Gene3D" id="3.90.180.10">
    <property type="entry name" value="Medium-chain alcohol dehydrogenases, catalytic domain"/>
    <property type="match status" value="1"/>
</dbReference>
<proteinExistence type="predicted"/>
<dbReference type="InterPro" id="IPR050129">
    <property type="entry name" value="Zn_alcohol_dh"/>
</dbReference>